<feature type="transmembrane region" description="Helical" evidence="8">
    <location>
        <begin position="96"/>
        <end position="115"/>
    </location>
</feature>
<dbReference type="AlphaFoldDB" id="A0A922T7K2"/>
<feature type="transmembrane region" description="Helical" evidence="8">
    <location>
        <begin position="63"/>
        <end position="84"/>
    </location>
</feature>
<dbReference type="OrthoDB" id="9810457at2"/>
<dbReference type="Proteomes" id="UP000052167">
    <property type="component" value="Unassembled WGS sequence"/>
</dbReference>
<name>A0A922T7K2_9HYPH</name>
<evidence type="ECO:0000256" key="1">
    <source>
        <dbReference type="ARBA" id="ARBA00004651"/>
    </source>
</evidence>
<dbReference type="Gene3D" id="1.20.1530.20">
    <property type="match status" value="1"/>
</dbReference>
<comment type="similarity">
    <text evidence="2">Belongs to the auxin efflux carrier (TC 2.A.69) family.</text>
</comment>
<evidence type="ECO:0000256" key="7">
    <source>
        <dbReference type="ARBA" id="ARBA00023136"/>
    </source>
</evidence>
<organism evidence="9 10">
    <name type="scientific">Pseudorhizobium pelagicum</name>
    <dbReference type="NCBI Taxonomy" id="1509405"/>
    <lineage>
        <taxon>Bacteria</taxon>
        <taxon>Pseudomonadati</taxon>
        <taxon>Pseudomonadota</taxon>
        <taxon>Alphaproteobacteria</taxon>
        <taxon>Hyphomicrobiales</taxon>
        <taxon>Rhizobiaceae</taxon>
        <taxon>Rhizobium/Agrobacterium group</taxon>
        <taxon>Pseudorhizobium</taxon>
    </lineage>
</organism>
<evidence type="ECO:0000256" key="8">
    <source>
        <dbReference type="SAM" id="Phobius"/>
    </source>
</evidence>
<sequence length="314" mass="32733">MSSTLVNVAPVFLLILIGWLVARLGVLNEATGDALGEFVFKIAVPMLIFHTLANAHFQGASPFRLWGAYFAGVAVTWTAGHLVARHVFGRDAKIGVISGMSAAFANNVFIGLPLVGRSVGEDGLVALSILLAIHLPLMMIVGTILMERAAVVVGGGERRGLRAILMQVGSNLVRNPLVIALAAGLAFNLSGLTLTPVLSTVVTQLSSAAGPAALISIGMALTKYPVRGNIGLTSAIAALKLLLLPAAVYAMSRLLGLSPEWTAAMVLTSSVPTGINAWLIAHRFRSGQNIAASTISVTTAFGIISVSFWAWFLG</sequence>
<keyword evidence="7 8" id="KW-0472">Membrane</keyword>
<dbReference type="RefSeq" id="WP_037167822.1">
    <property type="nucleotide sequence ID" value="NZ_CAJXID010000002.1"/>
</dbReference>
<dbReference type="Pfam" id="PF03547">
    <property type="entry name" value="Mem_trans"/>
    <property type="match status" value="1"/>
</dbReference>
<evidence type="ECO:0000256" key="6">
    <source>
        <dbReference type="ARBA" id="ARBA00022989"/>
    </source>
</evidence>
<keyword evidence="4" id="KW-1003">Cell membrane</keyword>
<feature type="transmembrane region" description="Helical" evidence="8">
    <location>
        <begin position="127"/>
        <end position="151"/>
    </location>
</feature>
<keyword evidence="10" id="KW-1185">Reference proteome</keyword>
<evidence type="ECO:0000256" key="2">
    <source>
        <dbReference type="ARBA" id="ARBA00010145"/>
    </source>
</evidence>
<feature type="transmembrane region" description="Helical" evidence="8">
    <location>
        <begin position="261"/>
        <end position="281"/>
    </location>
</feature>
<evidence type="ECO:0000313" key="9">
    <source>
        <dbReference type="EMBL" id="KEQ07295.1"/>
    </source>
</evidence>
<evidence type="ECO:0000256" key="3">
    <source>
        <dbReference type="ARBA" id="ARBA00022448"/>
    </source>
</evidence>
<keyword evidence="5 8" id="KW-0812">Transmembrane</keyword>
<evidence type="ECO:0000256" key="4">
    <source>
        <dbReference type="ARBA" id="ARBA00022475"/>
    </source>
</evidence>
<dbReference type="PANTHER" id="PTHR36838:SF3">
    <property type="entry name" value="TRANSPORTER AUXIN EFFLUX CARRIER EC FAMILY"/>
    <property type="match status" value="1"/>
</dbReference>
<dbReference type="InterPro" id="IPR038770">
    <property type="entry name" value="Na+/solute_symporter_sf"/>
</dbReference>
<feature type="transmembrane region" description="Helical" evidence="8">
    <location>
        <begin position="229"/>
        <end position="249"/>
    </location>
</feature>
<feature type="transmembrane region" description="Helical" evidence="8">
    <location>
        <begin position="172"/>
        <end position="189"/>
    </location>
</feature>
<dbReference type="GO" id="GO:0005886">
    <property type="term" value="C:plasma membrane"/>
    <property type="evidence" value="ECO:0007669"/>
    <property type="project" value="UniProtKB-SubCell"/>
</dbReference>
<keyword evidence="3" id="KW-0813">Transport</keyword>
<evidence type="ECO:0000313" key="10">
    <source>
        <dbReference type="Proteomes" id="UP000052167"/>
    </source>
</evidence>
<reference evidence="9 10" key="1">
    <citation type="submission" date="2014-06" db="EMBL/GenBank/DDBJ databases">
        <title>Rhizobium pelagicum/R2-400B4.</title>
        <authorList>
            <person name="Kimes N.E."/>
            <person name="Lopez-Perez M."/>
        </authorList>
    </citation>
    <scope>NUCLEOTIDE SEQUENCE [LARGE SCALE GENOMIC DNA]</scope>
    <source>
        <strain evidence="9 10">R2-400B4</strain>
    </source>
</reference>
<comment type="subcellular location">
    <subcellularLocation>
        <location evidence="1">Cell membrane</location>
        <topology evidence="1">Multi-pass membrane protein</topology>
    </subcellularLocation>
</comment>
<dbReference type="PANTHER" id="PTHR36838">
    <property type="entry name" value="AUXIN EFFLUX CARRIER FAMILY PROTEIN"/>
    <property type="match status" value="1"/>
</dbReference>
<dbReference type="EMBL" id="JOKJ01000013">
    <property type="protein sequence ID" value="KEQ07295.1"/>
    <property type="molecule type" value="Genomic_DNA"/>
</dbReference>
<feature type="transmembrane region" description="Helical" evidence="8">
    <location>
        <begin position="290"/>
        <end position="312"/>
    </location>
</feature>
<feature type="transmembrane region" description="Helical" evidence="8">
    <location>
        <begin position="38"/>
        <end position="57"/>
    </location>
</feature>
<evidence type="ECO:0000256" key="5">
    <source>
        <dbReference type="ARBA" id="ARBA00022692"/>
    </source>
</evidence>
<dbReference type="InterPro" id="IPR004776">
    <property type="entry name" value="Mem_transp_PIN-like"/>
</dbReference>
<protein>
    <submittedName>
        <fullName evidence="9">Transporter</fullName>
    </submittedName>
</protein>
<gene>
    <name evidence="9" type="ORF">GV68_05125</name>
</gene>
<feature type="transmembrane region" description="Helical" evidence="8">
    <location>
        <begin position="6"/>
        <end position="26"/>
    </location>
</feature>
<keyword evidence="6 8" id="KW-1133">Transmembrane helix</keyword>
<dbReference type="GO" id="GO:0055085">
    <property type="term" value="P:transmembrane transport"/>
    <property type="evidence" value="ECO:0007669"/>
    <property type="project" value="InterPro"/>
</dbReference>
<proteinExistence type="inferred from homology"/>
<accession>A0A922T7K2</accession>
<comment type="caution">
    <text evidence="9">The sequence shown here is derived from an EMBL/GenBank/DDBJ whole genome shotgun (WGS) entry which is preliminary data.</text>
</comment>